<organism evidence="1 2">
    <name type="scientific">Evansella tamaricis</name>
    <dbReference type="NCBI Taxonomy" id="2069301"/>
    <lineage>
        <taxon>Bacteria</taxon>
        <taxon>Bacillati</taxon>
        <taxon>Bacillota</taxon>
        <taxon>Bacilli</taxon>
        <taxon>Bacillales</taxon>
        <taxon>Bacillaceae</taxon>
        <taxon>Evansella</taxon>
    </lineage>
</organism>
<dbReference type="RefSeq" id="WP_217066487.1">
    <property type="nucleotide sequence ID" value="NZ_JAHQCS010000096.1"/>
</dbReference>
<dbReference type="Proteomes" id="UP000784880">
    <property type="component" value="Unassembled WGS sequence"/>
</dbReference>
<dbReference type="EMBL" id="JAHQCS010000096">
    <property type="protein sequence ID" value="MBU9712301.1"/>
    <property type="molecule type" value="Genomic_DNA"/>
</dbReference>
<keyword evidence="2" id="KW-1185">Reference proteome</keyword>
<gene>
    <name evidence="1" type="ORF">KS419_11165</name>
</gene>
<evidence type="ECO:0000313" key="1">
    <source>
        <dbReference type="EMBL" id="MBU9712301.1"/>
    </source>
</evidence>
<dbReference type="InterPro" id="IPR025365">
    <property type="entry name" value="DUF4269"/>
</dbReference>
<evidence type="ECO:0000313" key="2">
    <source>
        <dbReference type="Proteomes" id="UP000784880"/>
    </source>
</evidence>
<accession>A0ABS6JFB5</accession>
<sequence length="177" mass="20609">MLHFIEQLKFGNEKQQRAYYAISKLGIMEDLGVYNPILCGTLPIQIDIIDSDLDIIMEVYDFKQFEIKVRNLYENTDNFKLKEIEIRNRPVIKANFHFQGFEFELFGQAQPVNKQNAYLHMVIESKILEENPTMKEKIISLKKQGYKTEPAFCKVLGLTGDPYISLLEFGKANGYLE</sequence>
<proteinExistence type="predicted"/>
<protein>
    <submittedName>
        <fullName evidence="1">DUF4269 domain-containing protein</fullName>
    </submittedName>
</protein>
<reference evidence="1 2" key="1">
    <citation type="submission" date="2021-06" db="EMBL/GenBank/DDBJ databases">
        <title>Bacillus sp. RD4P76, an endophyte from a halophyte.</title>
        <authorList>
            <person name="Sun J.-Q."/>
        </authorList>
    </citation>
    <scope>NUCLEOTIDE SEQUENCE [LARGE SCALE GENOMIC DNA]</scope>
    <source>
        <strain evidence="1 2">CGMCC 1.15917</strain>
    </source>
</reference>
<dbReference type="Pfam" id="PF14091">
    <property type="entry name" value="DUF4269"/>
    <property type="match status" value="1"/>
</dbReference>
<comment type="caution">
    <text evidence="1">The sequence shown here is derived from an EMBL/GenBank/DDBJ whole genome shotgun (WGS) entry which is preliminary data.</text>
</comment>
<name>A0ABS6JFB5_9BACI</name>